<protein>
    <submittedName>
        <fullName evidence="2">Uncharacterized protein</fullName>
    </submittedName>
</protein>
<sequence>MQFFKGAIFFLLTLGVSALPTAIESNYENLTDTDLENRGTAVNPALVPVFKIQPGSGVGANNVPIPKDCPPARAEFIQKLSANVAAGNVLGQRINFNTDIKVTDVKTQKDRATAMIITLQSFSGTKGVGCPGASTPELTELQKTGIQSPA</sequence>
<dbReference type="OrthoDB" id="2140240at2759"/>
<keyword evidence="3" id="KW-1185">Reference proteome</keyword>
<proteinExistence type="predicted"/>
<evidence type="ECO:0000313" key="3">
    <source>
        <dbReference type="Proteomes" id="UP000701801"/>
    </source>
</evidence>
<comment type="caution">
    <text evidence="2">The sequence shown here is derived from an EMBL/GenBank/DDBJ whole genome shotgun (WGS) entry which is preliminary data.</text>
</comment>
<dbReference type="EMBL" id="CAJVRM010000563">
    <property type="protein sequence ID" value="CAG8982078.1"/>
    <property type="molecule type" value="Genomic_DNA"/>
</dbReference>
<gene>
    <name evidence="2" type="ORF">HYALB_00014041</name>
</gene>
<dbReference type="AlphaFoldDB" id="A0A9N9Q146"/>
<organism evidence="2 3">
    <name type="scientific">Hymenoscyphus albidus</name>
    <dbReference type="NCBI Taxonomy" id="595503"/>
    <lineage>
        <taxon>Eukaryota</taxon>
        <taxon>Fungi</taxon>
        <taxon>Dikarya</taxon>
        <taxon>Ascomycota</taxon>
        <taxon>Pezizomycotina</taxon>
        <taxon>Leotiomycetes</taxon>
        <taxon>Helotiales</taxon>
        <taxon>Helotiaceae</taxon>
        <taxon>Hymenoscyphus</taxon>
    </lineage>
</organism>
<name>A0A9N9Q146_9HELO</name>
<reference evidence="2" key="1">
    <citation type="submission" date="2021-07" db="EMBL/GenBank/DDBJ databases">
        <authorList>
            <person name="Durling M."/>
        </authorList>
    </citation>
    <scope>NUCLEOTIDE SEQUENCE</scope>
</reference>
<accession>A0A9N9Q146</accession>
<feature type="signal peptide" evidence="1">
    <location>
        <begin position="1"/>
        <end position="18"/>
    </location>
</feature>
<keyword evidence="1" id="KW-0732">Signal</keyword>
<dbReference type="Proteomes" id="UP000701801">
    <property type="component" value="Unassembled WGS sequence"/>
</dbReference>
<evidence type="ECO:0000256" key="1">
    <source>
        <dbReference type="SAM" id="SignalP"/>
    </source>
</evidence>
<evidence type="ECO:0000313" key="2">
    <source>
        <dbReference type="EMBL" id="CAG8982078.1"/>
    </source>
</evidence>
<feature type="chain" id="PRO_5040309154" evidence="1">
    <location>
        <begin position="19"/>
        <end position="150"/>
    </location>
</feature>